<comment type="caution">
    <text evidence="1">The sequence shown here is derived from an EMBL/GenBank/DDBJ whole genome shotgun (WGS) entry which is preliminary data.</text>
</comment>
<reference evidence="1 2" key="1">
    <citation type="submission" date="2017-01" db="EMBL/GenBank/DDBJ databases">
        <authorList>
            <person name="Mah S.A."/>
            <person name="Swanson W.J."/>
            <person name="Moy G.W."/>
            <person name="Vacquier V.D."/>
        </authorList>
    </citation>
    <scope>NUCLEOTIDE SEQUENCE [LARGE SCALE GENOMIC DNA]</scope>
    <source>
        <strain evidence="1 2">GSMNP</strain>
    </source>
</reference>
<proteinExistence type="predicted"/>
<dbReference type="Proteomes" id="UP000187283">
    <property type="component" value="Unassembled WGS sequence"/>
</dbReference>
<feature type="non-terminal residue" evidence="1">
    <location>
        <position position="16"/>
    </location>
</feature>
<evidence type="ECO:0000313" key="1">
    <source>
        <dbReference type="EMBL" id="OMJ20390.1"/>
    </source>
</evidence>
<dbReference type="AlphaFoldDB" id="A0A1R1Y0F7"/>
<name>A0A1R1Y0F7_9FUNG</name>
<organism evidence="1 2">
    <name type="scientific">Smittium culicis</name>
    <dbReference type="NCBI Taxonomy" id="133412"/>
    <lineage>
        <taxon>Eukaryota</taxon>
        <taxon>Fungi</taxon>
        <taxon>Fungi incertae sedis</taxon>
        <taxon>Zoopagomycota</taxon>
        <taxon>Kickxellomycotina</taxon>
        <taxon>Harpellomycetes</taxon>
        <taxon>Harpellales</taxon>
        <taxon>Legeriomycetaceae</taxon>
        <taxon>Smittium</taxon>
    </lineage>
</organism>
<keyword evidence="2" id="KW-1185">Reference proteome</keyword>
<accession>A0A1R1Y0F7</accession>
<evidence type="ECO:0000313" key="2">
    <source>
        <dbReference type="Proteomes" id="UP000187283"/>
    </source>
</evidence>
<protein>
    <submittedName>
        <fullName evidence="1">Uncharacterized protein</fullName>
    </submittedName>
</protein>
<sequence>MPREIITIQTGQCGNQ</sequence>
<dbReference type="EMBL" id="LSSN01001252">
    <property type="protein sequence ID" value="OMJ20390.1"/>
    <property type="molecule type" value="Genomic_DNA"/>
</dbReference>
<gene>
    <name evidence="1" type="ORF">AYI70_g4141</name>
</gene>